<proteinExistence type="predicted"/>
<reference evidence="2 3" key="1">
    <citation type="submission" date="2023-12" db="EMBL/GenBank/DDBJ databases">
        <title>the genome sequence of Hyalangium sp. s54d21.</title>
        <authorList>
            <person name="Zhang X."/>
        </authorList>
    </citation>
    <scope>NUCLEOTIDE SEQUENCE [LARGE SCALE GENOMIC DNA]</scope>
    <source>
        <strain evidence="3">s54d21</strain>
    </source>
</reference>
<organism evidence="2 3">
    <name type="scientific">Hyalangium rubrum</name>
    <dbReference type="NCBI Taxonomy" id="3103134"/>
    <lineage>
        <taxon>Bacteria</taxon>
        <taxon>Pseudomonadati</taxon>
        <taxon>Myxococcota</taxon>
        <taxon>Myxococcia</taxon>
        <taxon>Myxococcales</taxon>
        <taxon>Cystobacterineae</taxon>
        <taxon>Archangiaceae</taxon>
        <taxon>Hyalangium</taxon>
    </lineage>
</organism>
<sequence>MVEQKTATQEMTALDADKVEALRKQLRTMLGNGQVKLPETAMLKAPTHSSHSDGDGFI</sequence>
<keyword evidence="3" id="KW-1185">Reference proteome</keyword>
<accession>A0ABU5H675</accession>
<gene>
    <name evidence="2" type="ORF">SYV04_20450</name>
</gene>
<dbReference type="RefSeq" id="WP_321547522.1">
    <property type="nucleotide sequence ID" value="NZ_JAXIVS010000006.1"/>
</dbReference>
<evidence type="ECO:0000256" key="1">
    <source>
        <dbReference type="SAM" id="MobiDB-lite"/>
    </source>
</evidence>
<dbReference type="EMBL" id="JAXIVS010000006">
    <property type="protein sequence ID" value="MDY7228806.1"/>
    <property type="molecule type" value="Genomic_DNA"/>
</dbReference>
<protein>
    <submittedName>
        <fullName evidence="2">Uncharacterized protein</fullName>
    </submittedName>
</protein>
<dbReference type="Proteomes" id="UP001291309">
    <property type="component" value="Unassembled WGS sequence"/>
</dbReference>
<evidence type="ECO:0000313" key="2">
    <source>
        <dbReference type="EMBL" id="MDY7228806.1"/>
    </source>
</evidence>
<evidence type="ECO:0000313" key="3">
    <source>
        <dbReference type="Proteomes" id="UP001291309"/>
    </source>
</evidence>
<comment type="caution">
    <text evidence="2">The sequence shown here is derived from an EMBL/GenBank/DDBJ whole genome shotgun (WGS) entry which is preliminary data.</text>
</comment>
<name>A0ABU5H675_9BACT</name>
<feature type="region of interest" description="Disordered" evidence="1">
    <location>
        <begin position="39"/>
        <end position="58"/>
    </location>
</feature>